<evidence type="ECO:0000256" key="1">
    <source>
        <dbReference type="ARBA" id="ARBA00004141"/>
    </source>
</evidence>
<dbReference type="EMBL" id="CALNXJ010000020">
    <property type="protein sequence ID" value="CAH3124446.1"/>
    <property type="molecule type" value="Genomic_DNA"/>
</dbReference>
<comment type="similarity">
    <text evidence="2">Belongs to the nucleobase:cation symporter-2 (NCS2) (TC 2.A.40) family.</text>
</comment>
<dbReference type="InterPro" id="IPR006043">
    <property type="entry name" value="NCS2"/>
</dbReference>
<comment type="subcellular location">
    <subcellularLocation>
        <location evidence="1">Membrane</location>
        <topology evidence="1">Multi-pass membrane protein</topology>
    </subcellularLocation>
</comment>
<organism evidence="7 8">
    <name type="scientific">Pocillopora meandrina</name>
    <dbReference type="NCBI Taxonomy" id="46732"/>
    <lineage>
        <taxon>Eukaryota</taxon>
        <taxon>Metazoa</taxon>
        <taxon>Cnidaria</taxon>
        <taxon>Anthozoa</taxon>
        <taxon>Hexacorallia</taxon>
        <taxon>Scleractinia</taxon>
        <taxon>Astrocoeniina</taxon>
        <taxon>Pocilloporidae</taxon>
        <taxon>Pocillopora</taxon>
    </lineage>
</organism>
<dbReference type="GO" id="GO:0022857">
    <property type="term" value="F:transmembrane transporter activity"/>
    <property type="evidence" value="ECO:0007669"/>
    <property type="project" value="InterPro"/>
</dbReference>
<sequence>ELKEYVCYSKTSKPDAGKKRRAFGLTYLIDENPPWYICLLLGFQHYLTMLGGTLSIPFILSGPMCFGSNTLAISEVLSTILFVSGVVTLLQSTFGVRLPIIQGGAFSFLTPTFAILSLPQWTCPKPEEYSNSTLEMSEIWKPRMREIQGAIMVSSLFQMLVGFTGIVGFLLRFIGPLTIAPTITLVGLALFNVAAEHAGNHWGISMTTIVLIALFSQYLTKIKIPFPGYSKERRECYVGHYPLFRLFPVILAIAVSWIICAIITAAGGFPSDPSVPQYMARTDARTVVLREAKWFRFPYPGQWGTPSVSAAGVFGMLAGVLASIIESVGDYYACARLAGAPPPPKHAVNRGIGMEGMGCLLAGAFGTGNGTTSYSENVGAIGITKVGSLRVIQFGALVLMVVGVLGKFGALFVCIPDPIVGGVFMVMFGMITAVGISNLQFADMNSSRNLFIVGFSTVFGLGLPYYMKNHENAISTELLLHGINCIIHSVGVPEIDQIITVLFKTSMAVGCISALILDNTIPGTDEERGIKAWREHLSDESERQMETASIKVYDLPFGLNRFTNFKVAKYLPFLPNHEEEQQVAYGVEMNSVP</sequence>
<keyword evidence="4 6" id="KW-1133">Transmembrane helix</keyword>
<keyword evidence="5 6" id="KW-0472">Membrane</keyword>
<name>A0AAU9WSP2_9CNID</name>
<evidence type="ECO:0000256" key="2">
    <source>
        <dbReference type="ARBA" id="ARBA00008821"/>
    </source>
</evidence>
<dbReference type="PANTHER" id="PTHR11119">
    <property type="entry name" value="XANTHINE-URACIL / VITAMIN C PERMEASE FAMILY MEMBER"/>
    <property type="match status" value="1"/>
</dbReference>
<protein>
    <recommendedName>
        <fullName evidence="9">Solute carrier family 23 member 2</fullName>
    </recommendedName>
</protein>
<evidence type="ECO:0000313" key="8">
    <source>
        <dbReference type="Proteomes" id="UP001159428"/>
    </source>
</evidence>
<evidence type="ECO:0000256" key="4">
    <source>
        <dbReference type="ARBA" id="ARBA00022989"/>
    </source>
</evidence>
<evidence type="ECO:0000256" key="6">
    <source>
        <dbReference type="SAM" id="Phobius"/>
    </source>
</evidence>
<dbReference type="Pfam" id="PF00860">
    <property type="entry name" value="Xan_ur_permease"/>
    <property type="match status" value="1"/>
</dbReference>
<feature type="transmembrane region" description="Helical" evidence="6">
    <location>
        <begin position="177"/>
        <end position="195"/>
    </location>
</feature>
<evidence type="ECO:0000313" key="7">
    <source>
        <dbReference type="EMBL" id="CAH3124446.1"/>
    </source>
</evidence>
<feature type="transmembrane region" description="Helical" evidence="6">
    <location>
        <begin position="72"/>
        <end position="94"/>
    </location>
</feature>
<feature type="transmembrane region" description="Helical" evidence="6">
    <location>
        <begin position="202"/>
        <end position="220"/>
    </location>
</feature>
<feature type="transmembrane region" description="Helical" evidence="6">
    <location>
        <begin position="391"/>
        <end position="413"/>
    </location>
</feature>
<feature type="transmembrane region" description="Helical" evidence="6">
    <location>
        <begin position="34"/>
        <end position="60"/>
    </location>
</feature>
<evidence type="ECO:0008006" key="9">
    <source>
        <dbReference type="Google" id="ProtNLM"/>
    </source>
</evidence>
<comment type="caution">
    <text evidence="7">The sequence shown here is derived from an EMBL/GenBank/DDBJ whole genome shotgun (WGS) entry which is preliminary data.</text>
</comment>
<feature type="transmembrane region" description="Helical" evidence="6">
    <location>
        <begin position="150"/>
        <end position="171"/>
    </location>
</feature>
<reference evidence="7 8" key="1">
    <citation type="submission" date="2022-05" db="EMBL/GenBank/DDBJ databases">
        <authorList>
            <consortium name="Genoscope - CEA"/>
            <person name="William W."/>
        </authorList>
    </citation>
    <scope>NUCLEOTIDE SEQUENCE [LARGE SCALE GENOMIC DNA]</scope>
</reference>
<evidence type="ECO:0000256" key="3">
    <source>
        <dbReference type="ARBA" id="ARBA00022692"/>
    </source>
</evidence>
<evidence type="ECO:0000256" key="5">
    <source>
        <dbReference type="ARBA" id="ARBA00023136"/>
    </source>
</evidence>
<feature type="non-terminal residue" evidence="7">
    <location>
        <position position="1"/>
    </location>
</feature>
<keyword evidence="3 6" id="KW-0812">Transmembrane</keyword>
<keyword evidence="8" id="KW-1185">Reference proteome</keyword>
<gene>
    <name evidence="7" type="ORF">PMEA_00011269</name>
</gene>
<feature type="transmembrane region" description="Helical" evidence="6">
    <location>
        <begin position="419"/>
        <end position="437"/>
    </location>
</feature>
<dbReference type="GO" id="GO:0016020">
    <property type="term" value="C:membrane"/>
    <property type="evidence" value="ECO:0007669"/>
    <property type="project" value="UniProtKB-SubCell"/>
</dbReference>
<dbReference type="AlphaFoldDB" id="A0AAU9WSP2"/>
<proteinExistence type="inferred from homology"/>
<dbReference type="Proteomes" id="UP001159428">
    <property type="component" value="Unassembled WGS sequence"/>
</dbReference>
<feature type="transmembrane region" description="Helical" evidence="6">
    <location>
        <begin position="100"/>
        <end position="118"/>
    </location>
</feature>
<accession>A0AAU9WSP2</accession>
<feature type="transmembrane region" description="Helical" evidence="6">
    <location>
        <begin position="246"/>
        <end position="269"/>
    </location>
</feature>
<feature type="transmembrane region" description="Helical" evidence="6">
    <location>
        <begin position="449"/>
        <end position="467"/>
    </location>
</feature>